<dbReference type="OrthoDB" id="1957165at2"/>
<keyword evidence="2" id="KW-1185">Reference proteome</keyword>
<dbReference type="STRING" id="36849.OXPF_17940"/>
<dbReference type="RefSeq" id="WP_054874845.1">
    <property type="nucleotide sequence ID" value="NZ_LKET01000029.1"/>
</dbReference>
<dbReference type="Proteomes" id="UP000050326">
    <property type="component" value="Unassembled WGS sequence"/>
</dbReference>
<protein>
    <submittedName>
        <fullName evidence="1">Uncharacterized protein</fullName>
    </submittedName>
</protein>
<name>A0A0P8WAG9_9CLOT</name>
<accession>A0A0P8WAG9</accession>
<sequence>MQYIVFAVGIILIIIGVRGSQKRSEPVVEKAAEEQEIPKPEFVFQVLGYEEKFKEFLEESDIMYKLDTLEDKLDLLWSEIGRLKESREVKEEVKAIEETYTIDHKENTQLKLNKDDLKDVNKQAALLKDEGLSVEEIADRLGILKGEVLLRLGMKK</sequence>
<evidence type="ECO:0000313" key="1">
    <source>
        <dbReference type="EMBL" id="KPU44708.1"/>
    </source>
</evidence>
<evidence type="ECO:0000313" key="2">
    <source>
        <dbReference type="Proteomes" id="UP000050326"/>
    </source>
</evidence>
<proteinExistence type="predicted"/>
<dbReference type="AlphaFoldDB" id="A0A0P8WAG9"/>
<reference evidence="1 2" key="1">
    <citation type="submission" date="2015-09" db="EMBL/GenBank/DDBJ databases">
        <title>Genome sequence of Oxobacter pfennigii DSM 3222.</title>
        <authorList>
            <person name="Poehlein A."/>
            <person name="Bengelsdorf F.R."/>
            <person name="Schiel-Bengelsdorf B."/>
            <person name="Duerre P."/>
            <person name="Daniel R."/>
        </authorList>
    </citation>
    <scope>NUCLEOTIDE SEQUENCE [LARGE SCALE GENOMIC DNA]</scope>
    <source>
        <strain evidence="1 2">DSM 3222</strain>
    </source>
</reference>
<gene>
    <name evidence="1" type="ORF">OXPF_17940</name>
</gene>
<comment type="caution">
    <text evidence="1">The sequence shown here is derived from an EMBL/GenBank/DDBJ whole genome shotgun (WGS) entry which is preliminary data.</text>
</comment>
<dbReference type="EMBL" id="LKET01000029">
    <property type="protein sequence ID" value="KPU44708.1"/>
    <property type="molecule type" value="Genomic_DNA"/>
</dbReference>
<organism evidence="1 2">
    <name type="scientific">Oxobacter pfennigii</name>
    <dbReference type="NCBI Taxonomy" id="36849"/>
    <lineage>
        <taxon>Bacteria</taxon>
        <taxon>Bacillati</taxon>
        <taxon>Bacillota</taxon>
        <taxon>Clostridia</taxon>
        <taxon>Eubacteriales</taxon>
        <taxon>Clostridiaceae</taxon>
        <taxon>Oxobacter</taxon>
    </lineage>
</organism>